<proteinExistence type="predicted"/>
<evidence type="ECO:0008006" key="4">
    <source>
        <dbReference type="Google" id="ProtNLM"/>
    </source>
</evidence>
<dbReference type="EMBL" id="CM004466">
    <property type="protein sequence ID" value="OCU01250.1"/>
    <property type="molecule type" value="Genomic_DNA"/>
</dbReference>
<reference evidence="3" key="1">
    <citation type="journal article" date="2016" name="Nature">
        <title>Genome evolution in the allotetraploid frog Xenopus laevis.</title>
        <authorList>
            <person name="Session A.M."/>
            <person name="Uno Y."/>
            <person name="Kwon T."/>
            <person name="Chapman J.A."/>
            <person name="Toyoda A."/>
            <person name="Takahashi S."/>
            <person name="Fukui A."/>
            <person name="Hikosaka A."/>
            <person name="Suzuki A."/>
            <person name="Kondo M."/>
            <person name="van Heeringen S.J."/>
            <person name="Quigley I."/>
            <person name="Heinz S."/>
            <person name="Ogino H."/>
            <person name="Ochi H."/>
            <person name="Hellsten U."/>
            <person name="Lyons J.B."/>
            <person name="Simakov O."/>
            <person name="Putnam N."/>
            <person name="Stites J."/>
            <person name="Kuroki Y."/>
            <person name="Tanaka T."/>
            <person name="Michiue T."/>
            <person name="Watanabe M."/>
            <person name="Bogdanovic O."/>
            <person name="Lister R."/>
            <person name="Georgiou G."/>
            <person name="Paranjpe S.S."/>
            <person name="van Kruijsbergen I."/>
            <person name="Shu S."/>
            <person name="Carlson J."/>
            <person name="Kinoshita T."/>
            <person name="Ohta Y."/>
            <person name="Mawaribuchi S."/>
            <person name="Jenkins J."/>
            <person name="Grimwood J."/>
            <person name="Schmutz J."/>
            <person name="Mitros T."/>
            <person name="Mozaffari S.V."/>
            <person name="Suzuki Y."/>
            <person name="Haramoto Y."/>
            <person name="Yamamoto T.S."/>
            <person name="Takagi C."/>
            <person name="Heald R."/>
            <person name="Miller K."/>
            <person name="Haudenschild C."/>
            <person name="Kitzman J."/>
            <person name="Nakayama T."/>
            <person name="Izutsu Y."/>
            <person name="Robert J."/>
            <person name="Fortriede J."/>
            <person name="Burns K."/>
            <person name="Lotay V."/>
            <person name="Karimi K."/>
            <person name="Yasuoka Y."/>
            <person name="Dichmann D.S."/>
            <person name="Flajnik M.F."/>
            <person name="Houston D.W."/>
            <person name="Shendure J."/>
            <person name="DuPasquier L."/>
            <person name="Vize P.D."/>
            <person name="Zorn A.M."/>
            <person name="Ito M."/>
            <person name="Marcotte E.M."/>
            <person name="Wallingford J.B."/>
            <person name="Ito Y."/>
            <person name="Asashima M."/>
            <person name="Ueno N."/>
            <person name="Matsuda Y."/>
            <person name="Veenstra G.J."/>
            <person name="Fujiyama A."/>
            <person name="Harland R.M."/>
            <person name="Taira M."/>
            <person name="Rokhsar D.S."/>
        </authorList>
    </citation>
    <scope>NUCLEOTIDE SEQUENCE [LARGE SCALE GENOMIC DNA]</scope>
    <source>
        <strain evidence="3">J</strain>
    </source>
</reference>
<gene>
    <name evidence="2" type="ORF">XELAEV_18007042mg</name>
</gene>
<evidence type="ECO:0000313" key="2">
    <source>
        <dbReference type="EMBL" id="OCU01250.1"/>
    </source>
</evidence>
<feature type="chain" id="PRO_5036764826" description="Secreted protein" evidence="1">
    <location>
        <begin position="20"/>
        <end position="66"/>
    </location>
</feature>
<organism evidence="2 3">
    <name type="scientific">Xenopus laevis</name>
    <name type="common">African clawed frog</name>
    <dbReference type="NCBI Taxonomy" id="8355"/>
    <lineage>
        <taxon>Eukaryota</taxon>
        <taxon>Metazoa</taxon>
        <taxon>Chordata</taxon>
        <taxon>Craniata</taxon>
        <taxon>Vertebrata</taxon>
        <taxon>Euteleostomi</taxon>
        <taxon>Amphibia</taxon>
        <taxon>Batrachia</taxon>
        <taxon>Anura</taxon>
        <taxon>Pipoidea</taxon>
        <taxon>Pipidae</taxon>
        <taxon>Xenopodinae</taxon>
        <taxon>Xenopus</taxon>
        <taxon>Xenopus</taxon>
    </lineage>
</organism>
<evidence type="ECO:0000256" key="1">
    <source>
        <dbReference type="SAM" id="SignalP"/>
    </source>
</evidence>
<dbReference type="AlphaFoldDB" id="A0A974DZY0"/>
<evidence type="ECO:0000313" key="3">
    <source>
        <dbReference type="Proteomes" id="UP000694892"/>
    </source>
</evidence>
<accession>A0A974DZY0</accession>
<sequence length="66" mass="7359">MCHLLRITFTIVLYLLAGAKPFYITEQHHSISKTLVSRFIISWSSCSHLNTSPLLALCQSSGIDPP</sequence>
<protein>
    <recommendedName>
        <fullName evidence="4">Secreted protein</fullName>
    </recommendedName>
</protein>
<feature type="signal peptide" evidence="1">
    <location>
        <begin position="1"/>
        <end position="19"/>
    </location>
</feature>
<name>A0A974DZY0_XENLA</name>
<keyword evidence="1" id="KW-0732">Signal</keyword>
<dbReference type="Proteomes" id="UP000694892">
    <property type="component" value="Chromosome 1L"/>
</dbReference>